<keyword evidence="2" id="KW-1133">Transmembrane helix</keyword>
<keyword evidence="2" id="KW-0472">Membrane</keyword>
<accession>A0A9W9W1H8</accession>
<dbReference type="AlphaFoldDB" id="A0A9W9W1H8"/>
<feature type="signal peptide" evidence="3">
    <location>
        <begin position="1"/>
        <end position="21"/>
    </location>
</feature>
<dbReference type="OrthoDB" id="4367369at2759"/>
<dbReference type="Proteomes" id="UP001147747">
    <property type="component" value="Unassembled WGS sequence"/>
</dbReference>
<dbReference type="EMBL" id="JAPZBU010000006">
    <property type="protein sequence ID" value="KAJ5396968.1"/>
    <property type="molecule type" value="Genomic_DNA"/>
</dbReference>
<dbReference type="GeneID" id="81368698"/>
<evidence type="ECO:0000256" key="2">
    <source>
        <dbReference type="SAM" id="Phobius"/>
    </source>
</evidence>
<reference evidence="4" key="1">
    <citation type="submission" date="2022-12" db="EMBL/GenBank/DDBJ databases">
        <authorList>
            <person name="Petersen C."/>
        </authorList>
    </citation>
    <scope>NUCLEOTIDE SEQUENCE</scope>
    <source>
        <strain evidence="4">IBT 29677</strain>
    </source>
</reference>
<feature type="transmembrane region" description="Helical" evidence="2">
    <location>
        <begin position="147"/>
        <end position="167"/>
    </location>
</feature>
<gene>
    <name evidence="4" type="ORF">N7509_005081</name>
</gene>
<dbReference type="RefSeq" id="XP_056489020.1">
    <property type="nucleotide sequence ID" value="XM_056629718.1"/>
</dbReference>
<organism evidence="4 5">
    <name type="scientific">Penicillium cosmopolitanum</name>
    <dbReference type="NCBI Taxonomy" id="1131564"/>
    <lineage>
        <taxon>Eukaryota</taxon>
        <taxon>Fungi</taxon>
        <taxon>Dikarya</taxon>
        <taxon>Ascomycota</taxon>
        <taxon>Pezizomycotina</taxon>
        <taxon>Eurotiomycetes</taxon>
        <taxon>Eurotiomycetidae</taxon>
        <taxon>Eurotiales</taxon>
        <taxon>Aspergillaceae</taxon>
        <taxon>Penicillium</taxon>
    </lineage>
</organism>
<feature type="chain" id="PRO_5040786729" evidence="3">
    <location>
        <begin position="22"/>
        <end position="181"/>
    </location>
</feature>
<keyword evidence="3" id="KW-0732">Signal</keyword>
<name>A0A9W9W1H8_9EURO</name>
<evidence type="ECO:0000256" key="1">
    <source>
        <dbReference type="SAM" id="MobiDB-lite"/>
    </source>
</evidence>
<evidence type="ECO:0000313" key="5">
    <source>
        <dbReference type="Proteomes" id="UP001147747"/>
    </source>
</evidence>
<proteinExistence type="predicted"/>
<protein>
    <submittedName>
        <fullName evidence="4">Uncharacterized protein</fullName>
    </submittedName>
</protein>
<keyword evidence="2" id="KW-0812">Transmembrane</keyword>
<keyword evidence="5" id="KW-1185">Reference proteome</keyword>
<reference evidence="4" key="2">
    <citation type="journal article" date="2023" name="IMA Fungus">
        <title>Comparative genomic study of the Penicillium genus elucidates a diverse pangenome and 15 lateral gene transfer events.</title>
        <authorList>
            <person name="Petersen C."/>
            <person name="Sorensen T."/>
            <person name="Nielsen M.R."/>
            <person name="Sondergaard T.E."/>
            <person name="Sorensen J.L."/>
            <person name="Fitzpatrick D.A."/>
            <person name="Frisvad J.C."/>
            <person name="Nielsen K.L."/>
        </authorList>
    </citation>
    <scope>NUCLEOTIDE SEQUENCE</scope>
    <source>
        <strain evidence="4">IBT 29677</strain>
    </source>
</reference>
<comment type="caution">
    <text evidence="4">The sequence shown here is derived from an EMBL/GenBank/DDBJ whole genome shotgun (WGS) entry which is preliminary data.</text>
</comment>
<evidence type="ECO:0000256" key="3">
    <source>
        <dbReference type="SAM" id="SignalP"/>
    </source>
</evidence>
<evidence type="ECO:0000313" key="4">
    <source>
        <dbReference type="EMBL" id="KAJ5396968.1"/>
    </source>
</evidence>
<sequence>MQVKILLLVLNALSLLPLTEAWTFVWRNASDASFVEHSKSSMSCTKISNPKGKLFEYDSEEGPFEISLYGNSDCSGVAGGWASHFLSKNASAAINSFKVDSSASTTSSMTTTSSSTSTQPATSTTPTNTSSSGSGSGSETRLSGGSIAGIVIGVVAGVAIFGGNFIFHRSTSSGTFAKPSA</sequence>
<feature type="region of interest" description="Disordered" evidence="1">
    <location>
        <begin position="103"/>
        <end position="140"/>
    </location>
</feature>